<dbReference type="PANTHER" id="PTHR43280:SF2">
    <property type="entry name" value="HTH-TYPE TRANSCRIPTIONAL REGULATOR EXSA"/>
    <property type="match status" value="1"/>
</dbReference>
<dbReference type="InterPro" id="IPR018060">
    <property type="entry name" value="HTH_AraC"/>
</dbReference>
<protein>
    <recommendedName>
        <fullName evidence="4">HTH araC/xylS-type domain-containing protein</fullName>
    </recommendedName>
</protein>
<dbReference type="AlphaFoldDB" id="A0A2N5NN61"/>
<keyword evidence="2" id="KW-0238">DNA-binding</keyword>
<dbReference type="EMBL" id="NIHM01000001">
    <property type="protein sequence ID" value="PLT58329.1"/>
    <property type="molecule type" value="Genomic_DNA"/>
</dbReference>
<dbReference type="GO" id="GO:0043565">
    <property type="term" value="F:sequence-specific DNA binding"/>
    <property type="evidence" value="ECO:0007669"/>
    <property type="project" value="InterPro"/>
</dbReference>
<proteinExistence type="predicted"/>
<organism evidence="5 6">
    <name type="scientific">Mediterraneibacter gnavus</name>
    <name type="common">Ruminococcus gnavus</name>
    <dbReference type="NCBI Taxonomy" id="33038"/>
    <lineage>
        <taxon>Bacteria</taxon>
        <taxon>Bacillati</taxon>
        <taxon>Bacillota</taxon>
        <taxon>Clostridia</taxon>
        <taxon>Lachnospirales</taxon>
        <taxon>Lachnospiraceae</taxon>
        <taxon>Mediterraneibacter</taxon>
    </lineage>
</organism>
<evidence type="ECO:0000256" key="2">
    <source>
        <dbReference type="ARBA" id="ARBA00023125"/>
    </source>
</evidence>
<dbReference type="SMART" id="SM00342">
    <property type="entry name" value="HTH_ARAC"/>
    <property type="match status" value="1"/>
</dbReference>
<dbReference type="GO" id="GO:0003700">
    <property type="term" value="F:DNA-binding transcription factor activity"/>
    <property type="evidence" value="ECO:0007669"/>
    <property type="project" value="InterPro"/>
</dbReference>
<name>A0A2N5NN61_MEDGN</name>
<accession>A0A2N5NN61</accession>
<dbReference type="InterPro" id="IPR009057">
    <property type="entry name" value="Homeodomain-like_sf"/>
</dbReference>
<sequence length="125" mass="14682">MFWYKQTESCIHQNINSVRVAAILSFIEQHYPENITLSNIAEIVNISERETLRCFKKITGESPIQYLLKYRLIRSASVLTEYPDKNISIVAEECGFDSPAYYTKKSKEFYLCSPREYRQVHQAVF</sequence>
<evidence type="ECO:0000259" key="4">
    <source>
        <dbReference type="PROSITE" id="PS01124"/>
    </source>
</evidence>
<reference evidence="5 6" key="1">
    <citation type="journal article" date="2017" name="Genome Med.">
        <title>A novel Ruminococcus gnavus clade enriched in inflammatory bowel disease patients.</title>
        <authorList>
            <person name="Hall A.B."/>
            <person name="Yassour M."/>
            <person name="Sauk J."/>
            <person name="Garner A."/>
            <person name="Jiang X."/>
            <person name="Arthur T."/>
            <person name="Lagoudas G.K."/>
            <person name="Vatanen T."/>
            <person name="Fornelos N."/>
            <person name="Wilson R."/>
            <person name="Bertha M."/>
            <person name="Cohen M."/>
            <person name="Garber J."/>
            <person name="Khalili H."/>
            <person name="Gevers D."/>
            <person name="Ananthakrishnan A.N."/>
            <person name="Kugathasan S."/>
            <person name="Lander E.S."/>
            <person name="Blainey P."/>
            <person name="Vlamakis H."/>
            <person name="Xavier R.J."/>
            <person name="Huttenhower C."/>
        </authorList>
    </citation>
    <scope>NUCLEOTIDE SEQUENCE [LARGE SCALE GENOMIC DNA]</scope>
    <source>
        <strain evidence="5 6">RJX1118</strain>
    </source>
</reference>
<dbReference type="SUPFAM" id="SSF46689">
    <property type="entry name" value="Homeodomain-like"/>
    <property type="match status" value="2"/>
</dbReference>
<dbReference type="PANTHER" id="PTHR43280">
    <property type="entry name" value="ARAC-FAMILY TRANSCRIPTIONAL REGULATOR"/>
    <property type="match status" value="1"/>
</dbReference>
<comment type="caution">
    <text evidence="5">The sequence shown here is derived from an EMBL/GenBank/DDBJ whole genome shotgun (WGS) entry which is preliminary data.</text>
</comment>
<feature type="domain" description="HTH araC/xylS-type" evidence="4">
    <location>
        <begin position="21"/>
        <end position="120"/>
    </location>
</feature>
<gene>
    <name evidence="5" type="ORF">CDL18_01795</name>
</gene>
<dbReference type="Gene3D" id="1.10.10.60">
    <property type="entry name" value="Homeodomain-like"/>
    <property type="match status" value="2"/>
</dbReference>
<dbReference type="PROSITE" id="PS01124">
    <property type="entry name" value="HTH_ARAC_FAMILY_2"/>
    <property type="match status" value="1"/>
</dbReference>
<dbReference type="Pfam" id="PF12833">
    <property type="entry name" value="HTH_18"/>
    <property type="match status" value="1"/>
</dbReference>
<evidence type="ECO:0000313" key="5">
    <source>
        <dbReference type="EMBL" id="PLT58329.1"/>
    </source>
</evidence>
<dbReference type="Proteomes" id="UP000234849">
    <property type="component" value="Unassembled WGS sequence"/>
</dbReference>
<keyword evidence="3" id="KW-0804">Transcription</keyword>
<keyword evidence="1" id="KW-0805">Transcription regulation</keyword>
<evidence type="ECO:0000313" key="6">
    <source>
        <dbReference type="Proteomes" id="UP000234849"/>
    </source>
</evidence>
<evidence type="ECO:0000256" key="1">
    <source>
        <dbReference type="ARBA" id="ARBA00023015"/>
    </source>
</evidence>
<dbReference type="RefSeq" id="WP_101879023.1">
    <property type="nucleotide sequence ID" value="NZ_NIHM01000001.1"/>
</dbReference>
<evidence type="ECO:0000256" key="3">
    <source>
        <dbReference type="ARBA" id="ARBA00023163"/>
    </source>
</evidence>